<reference evidence="2" key="1">
    <citation type="submission" date="2023-06" db="EMBL/GenBank/DDBJ databases">
        <title>Reference genome for the Northern bat (Eptesicus nilssonii), a most northern bat species.</title>
        <authorList>
            <person name="Laine V.N."/>
            <person name="Pulliainen A.T."/>
            <person name="Lilley T.M."/>
        </authorList>
    </citation>
    <scope>NUCLEOTIDE SEQUENCE</scope>
    <source>
        <strain evidence="2">BLF_Eptnil</strain>
        <tissue evidence="2">Kidney</tissue>
    </source>
</reference>
<feature type="compositionally biased region" description="Polar residues" evidence="1">
    <location>
        <begin position="27"/>
        <end position="37"/>
    </location>
</feature>
<comment type="caution">
    <text evidence="2">The sequence shown here is derived from an EMBL/GenBank/DDBJ whole genome shotgun (WGS) entry which is preliminary data.</text>
</comment>
<evidence type="ECO:0000256" key="1">
    <source>
        <dbReference type="SAM" id="MobiDB-lite"/>
    </source>
</evidence>
<dbReference type="SUPFAM" id="SSF57256">
    <property type="entry name" value="Elafin-like"/>
    <property type="match status" value="1"/>
</dbReference>
<name>A0AA40HUP3_CNENI</name>
<accession>A0AA40HUP3</accession>
<dbReference type="AlphaFoldDB" id="A0AA40HUP3"/>
<evidence type="ECO:0008006" key="4">
    <source>
        <dbReference type="Google" id="ProtNLM"/>
    </source>
</evidence>
<dbReference type="InterPro" id="IPR036645">
    <property type="entry name" value="Elafin-like_sf"/>
</dbReference>
<feature type="region of interest" description="Disordered" evidence="1">
    <location>
        <begin position="1"/>
        <end position="44"/>
    </location>
</feature>
<evidence type="ECO:0000313" key="3">
    <source>
        <dbReference type="Proteomes" id="UP001177744"/>
    </source>
</evidence>
<sequence length="82" mass="9303">MHTHDLKVTGKQKSRGDKDQGLPRAHTSFSQTLSTGTKPPPPKEIQICEKRFKIYLCRRTCTQDRDCQANNICCLSFCGEFA</sequence>
<dbReference type="Proteomes" id="UP001177744">
    <property type="component" value="Unassembled WGS sequence"/>
</dbReference>
<dbReference type="EMBL" id="JAULJE010000011">
    <property type="protein sequence ID" value="KAK1337699.1"/>
    <property type="molecule type" value="Genomic_DNA"/>
</dbReference>
<dbReference type="GO" id="GO:0005576">
    <property type="term" value="C:extracellular region"/>
    <property type="evidence" value="ECO:0007669"/>
    <property type="project" value="InterPro"/>
</dbReference>
<gene>
    <name evidence="2" type="ORF">QTO34_002332</name>
</gene>
<proteinExistence type="predicted"/>
<dbReference type="GO" id="GO:0030414">
    <property type="term" value="F:peptidase inhibitor activity"/>
    <property type="evidence" value="ECO:0007669"/>
    <property type="project" value="InterPro"/>
</dbReference>
<feature type="compositionally biased region" description="Basic and acidic residues" evidence="1">
    <location>
        <begin position="1"/>
        <end position="21"/>
    </location>
</feature>
<evidence type="ECO:0000313" key="2">
    <source>
        <dbReference type="EMBL" id="KAK1337699.1"/>
    </source>
</evidence>
<organism evidence="2 3">
    <name type="scientific">Cnephaeus nilssonii</name>
    <name type="common">Northern bat</name>
    <name type="synonym">Eptesicus nilssonii</name>
    <dbReference type="NCBI Taxonomy" id="3371016"/>
    <lineage>
        <taxon>Eukaryota</taxon>
        <taxon>Metazoa</taxon>
        <taxon>Chordata</taxon>
        <taxon>Craniata</taxon>
        <taxon>Vertebrata</taxon>
        <taxon>Euteleostomi</taxon>
        <taxon>Mammalia</taxon>
        <taxon>Eutheria</taxon>
        <taxon>Laurasiatheria</taxon>
        <taxon>Chiroptera</taxon>
        <taxon>Yangochiroptera</taxon>
        <taxon>Vespertilionidae</taxon>
        <taxon>Cnephaeus</taxon>
    </lineage>
</organism>
<protein>
    <recommendedName>
        <fullName evidence="4">WAP domain-containing protein</fullName>
    </recommendedName>
</protein>
<keyword evidence="3" id="KW-1185">Reference proteome</keyword>